<dbReference type="EMBL" id="JAETXX010000020">
    <property type="protein sequence ID" value="MCF8716452.1"/>
    <property type="molecule type" value="Genomic_DNA"/>
</dbReference>
<evidence type="ECO:0000313" key="1">
    <source>
        <dbReference type="EMBL" id="MCF8716452.1"/>
    </source>
</evidence>
<accession>A0ABS9J7Q8</accession>
<keyword evidence="2" id="KW-1185">Reference proteome</keyword>
<sequence length="786" mass="83137">MKKIIYTLLIWSVFVGTAIGQVKVKDGSVQGSPVTPVSGALMELESIDGGFLVPKMTTDQRDAIAVTDLNDGMSIYNTDTGCFNFWNTESNAWLQLCGTPPPAVFSISDCNSVVASGQYIQGENLDASNNVLSIPVTVEKAGPYTVSGVTSNGYLFNTSGEFEEPGSFTLTIPGSGTPGVGYDEGELGDNLAISLNGKEVDCSIDIYVQKADVNFEIACSIPSPVVEGDYFIGIPLDNTNKMIFQVEVLNTGAWNIDTDTKNGISFSGSGVFTEKGVTKVELIGSGTPEASGKSTFQLVSNSENESSCSGIAVTTSPVEFTVDCDSVVINGTYQEDVVLESSNTIELPINVVATGTTTISTNSQEGVSFSSGEVTFTELGSQTITLTSNEDAFDTSGTKSFNVRNGVTTICSFEMEVIPQPVTYSINCSSVTVSGDYLPELPMSSSNTMSISVDVQYVGSYSMSTDAQNGVSFSASGTFTSTGFQTVMMQGTGTPVSGGAYDFTISTDSNVSGSESCTKEVIFQYRTMNILGIGSDNRYNAAISGYTPRTLIESTSNFSPSGKIKVQGFNFTNAGGNPSASQLRDYINNNNIDIIIIGYNYNPDSGENAVLEDFVKNKKGVLLAGIQDNSNVTDLIDRICGGNVSKTTGGGTLTNPMSNVDDPILNGPFGDVRGKKAGSDLNNSVYITNLPSTVSALATNESGNQVFMFKHNTLGFFFCGDSGFHTGDKGGNGSNDIWPARTSSTGTPVTKPYSGGTVYNSFFYANAIAWAIQYAQENLVEDYQVQ</sequence>
<evidence type="ECO:0000313" key="2">
    <source>
        <dbReference type="Proteomes" id="UP000829517"/>
    </source>
</evidence>
<organism evidence="1 2">
    <name type="scientific">Joostella atrarenae</name>
    <dbReference type="NCBI Taxonomy" id="679257"/>
    <lineage>
        <taxon>Bacteria</taxon>
        <taxon>Pseudomonadati</taxon>
        <taxon>Bacteroidota</taxon>
        <taxon>Flavobacteriia</taxon>
        <taxon>Flavobacteriales</taxon>
        <taxon>Flavobacteriaceae</taxon>
        <taxon>Joostella</taxon>
    </lineage>
</organism>
<protein>
    <submittedName>
        <fullName evidence="1">Uncharacterized protein</fullName>
    </submittedName>
</protein>
<dbReference type="RefSeq" id="WP_236960955.1">
    <property type="nucleotide sequence ID" value="NZ_JAETXX010000020.1"/>
</dbReference>
<gene>
    <name evidence="1" type="ORF">JM658_16620</name>
</gene>
<proteinExistence type="predicted"/>
<dbReference type="Proteomes" id="UP000829517">
    <property type="component" value="Unassembled WGS sequence"/>
</dbReference>
<name>A0ABS9J7Q8_9FLAO</name>
<reference evidence="1 2" key="1">
    <citation type="submission" date="2021-01" db="EMBL/GenBank/DDBJ databases">
        <title>Genome sequencing of Joostella atrarenae M1-2 (= KCTC 23194).</title>
        <authorList>
            <person name="Zakaria M.R."/>
            <person name="Lam M.Q."/>
            <person name="Chong C.S."/>
        </authorList>
    </citation>
    <scope>NUCLEOTIDE SEQUENCE [LARGE SCALE GENOMIC DNA]</scope>
    <source>
        <strain evidence="1 2">M1-2</strain>
    </source>
</reference>
<comment type="caution">
    <text evidence="1">The sequence shown here is derived from an EMBL/GenBank/DDBJ whole genome shotgun (WGS) entry which is preliminary data.</text>
</comment>